<sequence>MMRLTSGDGQAVLACTGVGVIKGGNLFSVETVL</sequence>
<reference evidence="1 2" key="1">
    <citation type="submission" date="2024-06" db="EMBL/GenBank/DDBJ databases">
        <title>Genomic Encyclopedia of Type Strains, Phase IV (KMG-IV): sequencing the most valuable type-strain genomes for metagenomic binning, comparative biology and taxonomic classification.</title>
        <authorList>
            <person name="Goeker M."/>
        </authorList>
    </citation>
    <scope>NUCLEOTIDE SEQUENCE [LARGE SCALE GENOMIC DNA]</scope>
    <source>
        <strain evidence="1 2">DSM 15349</strain>
    </source>
</reference>
<evidence type="ECO:0000313" key="1">
    <source>
        <dbReference type="EMBL" id="MET3644104.1"/>
    </source>
</evidence>
<name>A0ABV2JJN5_9STRE</name>
<evidence type="ECO:0000313" key="2">
    <source>
        <dbReference type="Proteomes" id="UP001549055"/>
    </source>
</evidence>
<comment type="caution">
    <text evidence="1">The sequence shown here is derived from an EMBL/GenBank/DDBJ whole genome shotgun (WGS) entry which is preliminary data.</text>
</comment>
<keyword evidence="2" id="KW-1185">Reference proteome</keyword>
<proteinExistence type="predicted"/>
<organism evidence="1 2">
    <name type="scientific">Streptococcus gallinaceus</name>
    <dbReference type="NCBI Taxonomy" id="165758"/>
    <lineage>
        <taxon>Bacteria</taxon>
        <taxon>Bacillati</taxon>
        <taxon>Bacillota</taxon>
        <taxon>Bacilli</taxon>
        <taxon>Lactobacillales</taxon>
        <taxon>Streptococcaceae</taxon>
        <taxon>Streptococcus</taxon>
    </lineage>
</organism>
<dbReference type="Proteomes" id="UP001549055">
    <property type="component" value="Unassembled WGS sequence"/>
</dbReference>
<protein>
    <submittedName>
        <fullName evidence="1">Uncharacterized protein</fullName>
    </submittedName>
</protein>
<accession>A0ABV2JJN5</accession>
<gene>
    <name evidence="1" type="ORF">ABID27_000726</name>
</gene>
<dbReference type="EMBL" id="JBEPMK010000002">
    <property type="protein sequence ID" value="MET3644104.1"/>
    <property type="molecule type" value="Genomic_DNA"/>
</dbReference>